<proteinExistence type="predicted"/>
<evidence type="ECO:0000256" key="3">
    <source>
        <dbReference type="ARBA" id="ARBA00022679"/>
    </source>
</evidence>
<evidence type="ECO:0000256" key="4">
    <source>
        <dbReference type="ARBA" id="ARBA00022741"/>
    </source>
</evidence>
<keyword evidence="8" id="KW-1133">Transmembrane helix</keyword>
<evidence type="ECO:0000256" key="8">
    <source>
        <dbReference type="SAM" id="Phobius"/>
    </source>
</evidence>
<keyword evidence="3" id="KW-0808">Transferase</keyword>
<dbReference type="InterPro" id="IPR010559">
    <property type="entry name" value="Sig_transdc_His_kin_internal"/>
</dbReference>
<dbReference type="InterPro" id="IPR003594">
    <property type="entry name" value="HATPase_dom"/>
</dbReference>
<keyword evidence="6" id="KW-0067">ATP-binding</keyword>
<dbReference type="PROSITE" id="PS50109">
    <property type="entry name" value="HIS_KIN"/>
    <property type="match status" value="1"/>
</dbReference>
<dbReference type="PANTHER" id="PTHR34220">
    <property type="entry name" value="SENSOR HISTIDINE KINASE YPDA"/>
    <property type="match status" value="1"/>
</dbReference>
<dbReference type="GO" id="GO:0005524">
    <property type="term" value="F:ATP binding"/>
    <property type="evidence" value="ECO:0007669"/>
    <property type="project" value="UniProtKB-KW"/>
</dbReference>
<dbReference type="PANTHER" id="PTHR34220:SF7">
    <property type="entry name" value="SENSOR HISTIDINE KINASE YPDA"/>
    <property type="match status" value="1"/>
</dbReference>
<dbReference type="STRING" id="1116391.PM3016_4286"/>
<comment type="catalytic activity">
    <reaction evidence="1">
        <text>ATP + protein L-histidine = ADP + protein N-phospho-L-histidine.</text>
        <dbReference type="EC" id="2.7.13.3"/>
    </reaction>
</comment>
<sequence length="621" mass="70288">MGNLRHLIGFITGTDKRRRGRERFMSSTVRSKSSAYRYLQGLTLKRRIMILFLGSSLIPFLSIGAISYSTIYSMLQNKIQSGIVSNLKGVQQSLENTLTNLNHVSQQLAFEGSVGRKLDLLLAAKEPYERSRLTEEVRNELSLITFTNPNIGLTLYYFQKEGTTIFENMGVKDGFAPEKAPLLGHYNGISYYGPHPSSNRFVNQIVLSALRRVELPDRQDVYVYIESGFRLTSGILTGDGFGGKVAHLILDHDGRVAYSHIPSVFPVDSLFPGFTREGTSGEYAGHYWFRERSSQGWSVLSVIPAGDYNREMNRWWTQVLLSSLVFLLISLLLGWLLWKMVYKPLGAFHGEIESMEQQSGQGQPGGESAVETAASLAPATHIPEFDDLLQRFREMRGQIWTLFAEVEQKEKRRADLEVEKLLYQINPHFLMNTLDTVHWLAVLHGQGEIDRLVQSLNKLLYYNLGKLGQESTIREELDALQQYLTLQEIRYDFKFLVRIEADERVLDTPIPRFLLQPLVENALYHGLDDEGLIEVDVRQEGSAVRIIVQDNGAGMSEEAVRRLLEEPPPEERRVGMGIGMNYVKRMMAIHYGEGAGLAIRSAAGEGTRIELRLPLTGEDYT</sequence>
<dbReference type="InterPro" id="IPR004358">
    <property type="entry name" value="Sig_transdc_His_kin-like_C"/>
</dbReference>
<evidence type="ECO:0000256" key="5">
    <source>
        <dbReference type="ARBA" id="ARBA00022777"/>
    </source>
</evidence>
<evidence type="ECO:0000256" key="6">
    <source>
        <dbReference type="ARBA" id="ARBA00022840"/>
    </source>
</evidence>
<dbReference type="InterPro" id="IPR050640">
    <property type="entry name" value="Bact_2-comp_sensor_kinase"/>
</dbReference>
<keyword evidence="11" id="KW-1185">Reference proteome</keyword>
<dbReference type="KEGG" id="pmq:PM3016_4286"/>
<evidence type="ECO:0000259" key="9">
    <source>
        <dbReference type="PROSITE" id="PS50109"/>
    </source>
</evidence>
<dbReference type="GO" id="GO:0016020">
    <property type="term" value="C:membrane"/>
    <property type="evidence" value="ECO:0007669"/>
    <property type="project" value="InterPro"/>
</dbReference>
<evidence type="ECO:0000313" key="10">
    <source>
        <dbReference type="EMBL" id="AFC31058.1"/>
    </source>
</evidence>
<dbReference type="InterPro" id="IPR005467">
    <property type="entry name" value="His_kinase_dom"/>
</dbReference>
<accession>H6NN18</accession>
<dbReference type="EC" id="2.7.13.3" evidence="2"/>
<dbReference type="Pfam" id="PF02518">
    <property type="entry name" value="HATPase_c"/>
    <property type="match status" value="1"/>
</dbReference>
<keyword evidence="8" id="KW-0472">Membrane</keyword>
<feature type="transmembrane region" description="Helical" evidence="8">
    <location>
        <begin position="319"/>
        <end position="338"/>
    </location>
</feature>
<keyword evidence="4" id="KW-0547">Nucleotide-binding</keyword>
<dbReference type="PRINTS" id="PR00344">
    <property type="entry name" value="BCTRLSENSOR"/>
</dbReference>
<evidence type="ECO:0000256" key="2">
    <source>
        <dbReference type="ARBA" id="ARBA00012438"/>
    </source>
</evidence>
<evidence type="ECO:0000256" key="7">
    <source>
        <dbReference type="ARBA" id="ARBA00023012"/>
    </source>
</evidence>
<feature type="transmembrane region" description="Helical" evidence="8">
    <location>
        <begin position="48"/>
        <end position="71"/>
    </location>
</feature>
<dbReference type="GO" id="GO:0000155">
    <property type="term" value="F:phosphorelay sensor kinase activity"/>
    <property type="evidence" value="ECO:0007669"/>
    <property type="project" value="InterPro"/>
</dbReference>
<reference evidence="10 11" key="1">
    <citation type="journal article" date="2012" name="J. Bacteriol.">
        <title>Complete Genome Sequence of Paenibacillus mucilaginosus 3016, a Bacterium Functional as Microbial Fertilizer.</title>
        <authorList>
            <person name="Ma M."/>
            <person name="Wang Z."/>
            <person name="Li L."/>
            <person name="Jiang X."/>
            <person name="Guan D."/>
            <person name="Cao F."/>
            <person name="Chen H."/>
            <person name="Wang X."/>
            <person name="Shen D."/>
            <person name="Du B."/>
            <person name="Li J."/>
        </authorList>
    </citation>
    <scope>NUCLEOTIDE SEQUENCE [LARGE SCALE GENOMIC DNA]</scope>
    <source>
        <strain evidence="10 11">3016</strain>
    </source>
</reference>
<organism evidence="10 11">
    <name type="scientific">Paenibacillus mucilaginosus 3016</name>
    <dbReference type="NCBI Taxonomy" id="1116391"/>
    <lineage>
        <taxon>Bacteria</taxon>
        <taxon>Bacillati</taxon>
        <taxon>Bacillota</taxon>
        <taxon>Bacilli</taxon>
        <taxon>Bacillales</taxon>
        <taxon>Paenibacillaceae</taxon>
        <taxon>Paenibacillus</taxon>
    </lineage>
</organism>
<evidence type="ECO:0000313" key="11">
    <source>
        <dbReference type="Proteomes" id="UP000007523"/>
    </source>
</evidence>
<dbReference type="Proteomes" id="UP000007523">
    <property type="component" value="Chromosome"/>
</dbReference>
<dbReference type="AlphaFoldDB" id="H6NN18"/>
<dbReference type="InterPro" id="IPR036890">
    <property type="entry name" value="HATPase_C_sf"/>
</dbReference>
<protein>
    <recommendedName>
        <fullName evidence="2">histidine kinase</fullName>
        <ecNumber evidence="2">2.7.13.3</ecNumber>
    </recommendedName>
</protein>
<dbReference type="Gene3D" id="3.30.565.10">
    <property type="entry name" value="Histidine kinase-like ATPase, C-terminal domain"/>
    <property type="match status" value="1"/>
</dbReference>
<evidence type="ECO:0000256" key="1">
    <source>
        <dbReference type="ARBA" id="ARBA00000085"/>
    </source>
</evidence>
<dbReference type="SUPFAM" id="SSF55874">
    <property type="entry name" value="ATPase domain of HSP90 chaperone/DNA topoisomerase II/histidine kinase"/>
    <property type="match status" value="1"/>
</dbReference>
<dbReference type="Pfam" id="PF06580">
    <property type="entry name" value="His_kinase"/>
    <property type="match status" value="1"/>
</dbReference>
<keyword evidence="5 10" id="KW-0418">Kinase</keyword>
<keyword evidence="7" id="KW-0902">Two-component regulatory system</keyword>
<gene>
    <name evidence="10" type="ORF">PM3016_4286</name>
</gene>
<dbReference type="HOGENOM" id="CLU_020473_6_0_9"/>
<feature type="domain" description="Histidine kinase" evidence="9">
    <location>
        <begin position="514"/>
        <end position="617"/>
    </location>
</feature>
<keyword evidence="8" id="KW-0812">Transmembrane</keyword>
<dbReference type="EMBL" id="CP003235">
    <property type="protein sequence ID" value="AFC31058.1"/>
    <property type="molecule type" value="Genomic_DNA"/>
</dbReference>
<name>H6NN18_9BACL</name>
<dbReference type="SMART" id="SM00387">
    <property type="entry name" value="HATPase_c"/>
    <property type="match status" value="1"/>
</dbReference>